<evidence type="ECO:0000313" key="2">
    <source>
        <dbReference type="Proteomes" id="UP001056120"/>
    </source>
</evidence>
<dbReference type="Proteomes" id="UP001056120">
    <property type="component" value="Linkage Group LG09"/>
</dbReference>
<gene>
    <name evidence="1" type="ORF">L1987_26619</name>
</gene>
<dbReference type="EMBL" id="CM042026">
    <property type="protein sequence ID" value="KAI3804805.1"/>
    <property type="molecule type" value="Genomic_DNA"/>
</dbReference>
<protein>
    <submittedName>
        <fullName evidence="1">Uncharacterized protein</fullName>
    </submittedName>
</protein>
<reference evidence="1 2" key="2">
    <citation type="journal article" date="2022" name="Mol. Ecol. Resour.">
        <title>The genomes of chicory, endive, great burdock and yacon provide insights into Asteraceae paleo-polyploidization history and plant inulin production.</title>
        <authorList>
            <person name="Fan W."/>
            <person name="Wang S."/>
            <person name="Wang H."/>
            <person name="Wang A."/>
            <person name="Jiang F."/>
            <person name="Liu H."/>
            <person name="Zhao H."/>
            <person name="Xu D."/>
            <person name="Zhang Y."/>
        </authorList>
    </citation>
    <scope>NUCLEOTIDE SEQUENCE [LARGE SCALE GENOMIC DNA]</scope>
    <source>
        <strain evidence="2">cv. Yunnan</strain>
        <tissue evidence="1">Leaves</tissue>
    </source>
</reference>
<sequence length="171" mass="19959">MASSSRTSRIDRFCKTCKVYGAYHDSRHCKIKKEFRPLSTVRKVPKSEPEELAPNPILYTFQVKTEYIPKPEISLEEPPPVTNEDLALWIEVYSFCNSISALDRSFNQSPTLRSPSCLLDDDPSFRVESPKTLMFWDNHYPWEDELSQDSHYTPFDDEFNQDEINAIENNK</sequence>
<organism evidence="1 2">
    <name type="scientific">Smallanthus sonchifolius</name>
    <dbReference type="NCBI Taxonomy" id="185202"/>
    <lineage>
        <taxon>Eukaryota</taxon>
        <taxon>Viridiplantae</taxon>
        <taxon>Streptophyta</taxon>
        <taxon>Embryophyta</taxon>
        <taxon>Tracheophyta</taxon>
        <taxon>Spermatophyta</taxon>
        <taxon>Magnoliopsida</taxon>
        <taxon>eudicotyledons</taxon>
        <taxon>Gunneridae</taxon>
        <taxon>Pentapetalae</taxon>
        <taxon>asterids</taxon>
        <taxon>campanulids</taxon>
        <taxon>Asterales</taxon>
        <taxon>Asteraceae</taxon>
        <taxon>Asteroideae</taxon>
        <taxon>Heliantheae alliance</taxon>
        <taxon>Millerieae</taxon>
        <taxon>Smallanthus</taxon>
    </lineage>
</organism>
<accession>A0ACB9IBB9</accession>
<proteinExistence type="predicted"/>
<evidence type="ECO:0000313" key="1">
    <source>
        <dbReference type="EMBL" id="KAI3804805.1"/>
    </source>
</evidence>
<comment type="caution">
    <text evidence="1">The sequence shown here is derived from an EMBL/GenBank/DDBJ whole genome shotgun (WGS) entry which is preliminary data.</text>
</comment>
<reference evidence="2" key="1">
    <citation type="journal article" date="2022" name="Mol. Ecol. Resour.">
        <title>The genomes of chicory, endive, great burdock and yacon provide insights into Asteraceae palaeo-polyploidization history and plant inulin production.</title>
        <authorList>
            <person name="Fan W."/>
            <person name="Wang S."/>
            <person name="Wang H."/>
            <person name="Wang A."/>
            <person name="Jiang F."/>
            <person name="Liu H."/>
            <person name="Zhao H."/>
            <person name="Xu D."/>
            <person name="Zhang Y."/>
        </authorList>
    </citation>
    <scope>NUCLEOTIDE SEQUENCE [LARGE SCALE GENOMIC DNA]</scope>
    <source>
        <strain evidence="2">cv. Yunnan</strain>
    </source>
</reference>
<name>A0ACB9IBB9_9ASTR</name>
<keyword evidence="2" id="KW-1185">Reference proteome</keyword>